<dbReference type="RefSeq" id="WP_006865125.1">
    <property type="nucleotide sequence ID" value="NZ_BAHE01000003.1"/>
</dbReference>
<dbReference type="InterPro" id="IPR036010">
    <property type="entry name" value="2Fe-2S_ferredoxin-like_sf"/>
</dbReference>
<evidence type="ECO:0000256" key="1">
    <source>
        <dbReference type="ARBA" id="ARBA00022714"/>
    </source>
</evidence>
<dbReference type="Pfam" id="PF01799">
    <property type="entry name" value="Fer2_2"/>
    <property type="match status" value="1"/>
</dbReference>
<dbReference type="SUPFAM" id="SSF54292">
    <property type="entry name" value="2Fe-2S ferredoxin-like"/>
    <property type="match status" value="1"/>
</dbReference>
<dbReference type="AlphaFoldDB" id="K6X3D0"/>
<evidence type="ECO:0000256" key="4">
    <source>
        <dbReference type="ARBA" id="ARBA00023004"/>
    </source>
</evidence>
<evidence type="ECO:0000256" key="2">
    <source>
        <dbReference type="ARBA" id="ARBA00022723"/>
    </source>
</evidence>
<dbReference type="Proteomes" id="UP000035058">
    <property type="component" value="Unassembled WGS sequence"/>
</dbReference>
<keyword evidence="3" id="KW-0560">Oxidoreductase</keyword>
<keyword evidence="5" id="KW-0411">Iron-sulfur</keyword>
<dbReference type="SUPFAM" id="SSF47741">
    <property type="entry name" value="CO dehydrogenase ISP C-domain like"/>
    <property type="match status" value="1"/>
</dbReference>
<evidence type="ECO:0000256" key="5">
    <source>
        <dbReference type="ARBA" id="ARBA00023014"/>
    </source>
</evidence>
<dbReference type="EMBL" id="BAHE01000003">
    <property type="protein sequence ID" value="GAB98847.1"/>
    <property type="molecule type" value="Genomic_DNA"/>
</dbReference>
<accession>K6X3D0</accession>
<evidence type="ECO:0000313" key="9">
    <source>
        <dbReference type="Proteomes" id="UP000035058"/>
    </source>
</evidence>
<proteinExistence type="predicted"/>
<reference evidence="8 9" key="1">
    <citation type="submission" date="2012-08" db="EMBL/GenBank/DDBJ databases">
        <title>Whole genome shotgun sequence of Gordonia namibiensis NBRC 108229.</title>
        <authorList>
            <person name="Isaki-Nakamura S."/>
            <person name="Hosoyama A."/>
            <person name="Tsuchikane K."/>
            <person name="Katsumata H."/>
            <person name="Baba S."/>
            <person name="Yamazaki S."/>
            <person name="Fujita N."/>
        </authorList>
    </citation>
    <scope>NUCLEOTIDE SEQUENCE [LARGE SCALE GENOMIC DNA]</scope>
    <source>
        <strain evidence="8 9">NBRC 108229</strain>
    </source>
</reference>
<dbReference type="InterPro" id="IPR051452">
    <property type="entry name" value="Diverse_Oxidoreductases"/>
</dbReference>
<sequence>MTEPTKSITFTLNGSECTRTVPVRTLLSDFLRHDEDLTGTHVGCEQGVCGACTILVDGTPVRSCLMLAVQADGATVETVESLAEAGELSCFQKAMKDEHGLQCGFCTPGILMSVTAAQRCGRTVEDTETEVLGGHVCRCTGYTGIRSAIRKTWTEASE</sequence>
<dbReference type="Gene3D" id="1.10.150.120">
    <property type="entry name" value="[2Fe-2S]-binding domain"/>
    <property type="match status" value="1"/>
</dbReference>
<dbReference type="InterPro" id="IPR006058">
    <property type="entry name" value="2Fe2S_fd_BS"/>
</dbReference>
<gene>
    <name evidence="8" type="ORF">GONAM_03_00260</name>
</gene>
<evidence type="ECO:0000256" key="6">
    <source>
        <dbReference type="ARBA" id="ARBA00060707"/>
    </source>
</evidence>
<feature type="domain" description="2Fe-2S ferredoxin-type" evidence="7">
    <location>
        <begin position="6"/>
        <end position="82"/>
    </location>
</feature>
<dbReference type="GO" id="GO:0046872">
    <property type="term" value="F:metal ion binding"/>
    <property type="evidence" value="ECO:0007669"/>
    <property type="project" value="UniProtKB-KW"/>
</dbReference>
<evidence type="ECO:0000313" key="8">
    <source>
        <dbReference type="EMBL" id="GAB98847.1"/>
    </source>
</evidence>
<dbReference type="InterPro" id="IPR002888">
    <property type="entry name" value="2Fe-2S-bd"/>
</dbReference>
<dbReference type="PANTHER" id="PTHR44379:SF5">
    <property type="entry name" value="OXIDOREDUCTASE WITH IRON-SULFUR SUBUNIT"/>
    <property type="match status" value="1"/>
</dbReference>
<name>K6X3D0_9ACTN</name>
<dbReference type="PROSITE" id="PS00197">
    <property type="entry name" value="2FE2S_FER_1"/>
    <property type="match status" value="1"/>
</dbReference>
<keyword evidence="9" id="KW-1185">Reference proteome</keyword>
<comment type="pathway">
    <text evidence="6">Alkaloid degradation; nicotine degradation.</text>
</comment>
<keyword evidence="4" id="KW-0408">Iron</keyword>
<comment type="caution">
    <text evidence="8">The sequence shown here is derived from an EMBL/GenBank/DDBJ whole genome shotgun (WGS) entry which is preliminary data.</text>
</comment>
<dbReference type="InterPro" id="IPR012675">
    <property type="entry name" value="Beta-grasp_dom_sf"/>
</dbReference>
<evidence type="ECO:0000259" key="7">
    <source>
        <dbReference type="PROSITE" id="PS51085"/>
    </source>
</evidence>
<protein>
    <submittedName>
        <fullName evidence="8">Putative carbon monoxide dehydrogenase small subunit</fullName>
    </submittedName>
</protein>
<dbReference type="GO" id="GO:0016491">
    <property type="term" value="F:oxidoreductase activity"/>
    <property type="evidence" value="ECO:0007669"/>
    <property type="project" value="UniProtKB-KW"/>
</dbReference>
<evidence type="ECO:0000256" key="3">
    <source>
        <dbReference type="ARBA" id="ARBA00023002"/>
    </source>
</evidence>
<dbReference type="FunFam" id="3.10.20.30:FF:000020">
    <property type="entry name" value="Xanthine dehydrogenase iron-sulfur subunit"/>
    <property type="match status" value="1"/>
</dbReference>
<dbReference type="PROSITE" id="PS51085">
    <property type="entry name" value="2FE2S_FER_2"/>
    <property type="match status" value="1"/>
</dbReference>
<dbReference type="PANTHER" id="PTHR44379">
    <property type="entry name" value="OXIDOREDUCTASE WITH IRON-SULFUR SUBUNIT"/>
    <property type="match status" value="1"/>
</dbReference>
<keyword evidence="1" id="KW-0001">2Fe-2S</keyword>
<dbReference type="Gene3D" id="3.10.20.30">
    <property type="match status" value="1"/>
</dbReference>
<organism evidence="8 9">
    <name type="scientific">Gordonia namibiensis NBRC 108229</name>
    <dbReference type="NCBI Taxonomy" id="1208314"/>
    <lineage>
        <taxon>Bacteria</taxon>
        <taxon>Bacillati</taxon>
        <taxon>Actinomycetota</taxon>
        <taxon>Actinomycetes</taxon>
        <taxon>Mycobacteriales</taxon>
        <taxon>Gordoniaceae</taxon>
        <taxon>Gordonia</taxon>
    </lineage>
</organism>
<dbReference type="InterPro" id="IPR036884">
    <property type="entry name" value="2Fe-2S-bd_dom_sf"/>
</dbReference>
<dbReference type="GO" id="GO:0051537">
    <property type="term" value="F:2 iron, 2 sulfur cluster binding"/>
    <property type="evidence" value="ECO:0007669"/>
    <property type="project" value="UniProtKB-KW"/>
</dbReference>
<dbReference type="InterPro" id="IPR001041">
    <property type="entry name" value="2Fe-2S_ferredoxin-type"/>
</dbReference>
<keyword evidence="2" id="KW-0479">Metal-binding</keyword>